<feature type="signal peptide" evidence="2">
    <location>
        <begin position="1"/>
        <end position="21"/>
    </location>
</feature>
<evidence type="ECO:0000256" key="2">
    <source>
        <dbReference type="SAM" id="SignalP"/>
    </source>
</evidence>
<sequence length="93" mass="9512">MSAQSTIFAVVFAALMALTQAQVYYAGAAAPAVAQYAAWPAVGESAVPYYSAAYAGVPVYASPYAYAVGSGSKGPEESKPAVTKLTNNRAARL</sequence>
<dbReference type="AlphaFoldDB" id="A0A7E4VN25"/>
<keyword evidence="2" id="KW-0732">Signal</keyword>
<organism evidence="3 4">
    <name type="scientific">Panagrellus redivivus</name>
    <name type="common">Microworm</name>
    <dbReference type="NCBI Taxonomy" id="6233"/>
    <lineage>
        <taxon>Eukaryota</taxon>
        <taxon>Metazoa</taxon>
        <taxon>Ecdysozoa</taxon>
        <taxon>Nematoda</taxon>
        <taxon>Chromadorea</taxon>
        <taxon>Rhabditida</taxon>
        <taxon>Tylenchina</taxon>
        <taxon>Panagrolaimomorpha</taxon>
        <taxon>Panagrolaimoidea</taxon>
        <taxon>Panagrolaimidae</taxon>
        <taxon>Panagrellus</taxon>
    </lineage>
</organism>
<evidence type="ECO:0000256" key="1">
    <source>
        <dbReference type="SAM" id="MobiDB-lite"/>
    </source>
</evidence>
<proteinExistence type="predicted"/>
<evidence type="ECO:0000313" key="3">
    <source>
        <dbReference type="Proteomes" id="UP000492821"/>
    </source>
</evidence>
<reference evidence="3" key="1">
    <citation type="journal article" date="2013" name="Genetics">
        <title>The draft genome and transcriptome of Panagrellus redivivus are shaped by the harsh demands of a free-living lifestyle.</title>
        <authorList>
            <person name="Srinivasan J."/>
            <person name="Dillman A.R."/>
            <person name="Macchietto M.G."/>
            <person name="Heikkinen L."/>
            <person name="Lakso M."/>
            <person name="Fracchia K.M."/>
            <person name="Antoshechkin I."/>
            <person name="Mortazavi A."/>
            <person name="Wong G."/>
            <person name="Sternberg P.W."/>
        </authorList>
    </citation>
    <scope>NUCLEOTIDE SEQUENCE [LARGE SCALE GENOMIC DNA]</scope>
    <source>
        <strain evidence="3">MT8872</strain>
    </source>
</reference>
<evidence type="ECO:0000313" key="4">
    <source>
        <dbReference type="WBParaSite" id="Pan_g22820.t1"/>
    </source>
</evidence>
<feature type="region of interest" description="Disordered" evidence="1">
    <location>
        <begin position="69"/>
        <end position="93"/>
    </location>
</feature>
<feature type="compositionally biased region" description="Polar residues" evidence="1">
    <location>
        <begin position="84"/>
        <end position="93"/>
    </location>
</feature>
<protein>
    <submittedName>
        <fullName evidence="4">Cuticle protein</fullName>
    </submittedName>
</protein>
<name>A0A7E4VN25_PANRE</name>
<dbReference type="WBParaSite" id="Pan_g22820.t1">
    <property type="protein sequence ID" value="Pan_g22820.t1"/>
    <property type="gene ID" value="Pan_g22820"/>
</dbReference>
<keyword evidence="3" id="KW-1185">Reference proteome</keyword>
<reference evidence="4" key="2">
    <citation type="submission" date="2020-10" db="UniProtKB">
        <authorList>
            <consortium name="WormBaseParasite"/>
        </authorList>
    </citation>
    <scope>IDENTIFICATION</scope>
</reference>
<dbReference type="Proteomes" id="UP000492821">
    <property type="component" value="Unassembled WGS sequence"/>
</dbReference>
<accession>A0A7E4VN25</accession>
<feature type="chain" id="PRO_5028998853" evidence="2">
    <location>
        <begin position="22"/>
        <end position="93"/>
    </location>
</feature>